<keyword evidence="1" id="KW-0758">Storage protein</keyword>
<dbReference type="PANTHER" id="PTHR11511">
    <property type="entry name" value="LARVAL STORAGE PROTEIN/PHENOLOXIDASE"/>
    <property type="match status" value="1"/>
</dbReference>
<dbReference type="InterPro" id="IPR005203">
    <property type="entry name" value="Hemocyanin_C"/>
</dbReference>
<dbReference type="InterPro" id="IPR036697">
    <property type="entry name" value="Hemocyanin_N_sf"/>
</dbReference>
<dbReference type="Gene3D" id="1.10.1280.10">
    <property type="entry name" value="Di-copper center containing domain from catechol oxidase"/>
    <property type="match status" value="1"/>
</dbReference>
<accession>A0A1L7XZ70</accession>
<evidence type="ECO:0000313" key="6">
    <source>
        <dbReference type="EMBL" id="DAA79955.1"/>
    </source>
</evidence>
<name>A0A1L7XZ70_LOCMI</name>
<dbReference type="SUPFAM" id="SSF81296">
    <property type="entry name" value="E set domains"/>
    <property type="match status" value="1"/>
</dbReference>
<keyword evidence="2" id="KW-0732">Signal</keyword>
<dbReference type="PROSITE" id="PS00209">
    <property type="entry name" value="HEMOCYANIN_1"/>
    <property type="match status" value="1"/>
</dbReference>
<dbReference type="Pfam" id="PF03723">
    <property type="entry name" value="Hemocyanin_C"/>
    <property type="match status" value="1"/>
</dbReference>
<dbReference type="Gene3D" id="2.60.40.1520">
    <property type="entry name" value="Hemocyanin, C-terminal domain"/>
    <property type="match status" value="1"/>
</dbReference>
<evidence type="ECO:0000259" key="5">
    <source>
        <dbReference type="Pfam" id="PF03723"/>
    </source>
</evidence>
<evidence type="ECO:0000259" key="3">
    <source>
        <dbReference type="Pfam" id="PF00372"/>
    </source>
</evidence>
<evidence type="ECO:0000256" key="2">
    <source>
        <dbReference type="SAM" id="SignalP"/>
    </source>
</evidence>
<evidence type="ECO:0000256" key="1">
    <source>
        <dbReference type="ARBA" id="ARBA00022761"/>
    </source>
</evidence>
<dbReference type="InterPro" id="IPR037020">
    <property type="entry name" value="Hemocyanin_C_sf"/>
</dbReference>
<protein>
    <submittedName>
        <fullName evidence="6">Hexamerin-like protein 6</fullName>
    </submittedName>
</protein>
<sequence length="673" mass="78771">MRTATVVVLSLLAALAAATAVPPSEADKELLEKQNKIIRLFYQVQQPTIIPEEQEIAKSYKPIENIDNYQYKDKVEVFWKYYTEYGFVPRDEVFSIYYKKHFSQAKGLFELFYYAKDFDTFYKTAVWAREYLNPGLFVYSFTVAVLHREDTKFVTLPAPYEVYPQLFVNAEVIQKAYDARLRDVVSTRKEPYVFYANYSGFPVANNPEELVSYFTEDVGLNSFFAYLHYKSPFWLNPANYSLPASKRRGDSFFFILQQLLARYYLERLSNRLPDVKPVDYANPVLVGYYPELRLQNGIEAPARPEGVYPSNFDLLFVERIQNYERRIRDAVDFGYLYGYDFKTFNLNEKDLTDILGNVIEGNAESVNYEFYGSIYRYLISLFGHIADPYHKYGAPASVLEQPETQLRDPLFYRIAKRVISIFYQYKNQLKPYTKNQLEFPGVAIEGITFDKLVTFFDDFDIELNNALSFSKPEQGDNFNFIARQYRLNHKPFYYQLKVKSEKEVDAVVRVFVGPKYDVYGREFTLDEKKQYYFLLDVFNQKLNAGENEIKRSSKEFALFAKEAPSYYDLYQTTYRALKGEDKFSLDKFRSHFGFPQRLALPRGTRSGLPLSVFAIVTPAVQGSEHPVLPYYDNQAAGFPFDRRVVEFEFDVPNVYFGETYVVHRRVEDINTTA</sequence>
<dbReference type="GO" id="GO:0005615">
    <property type="term" value="C:extracellular space"/>
    <property type="evidence" value="ECO:0007669"/>
    <property type="project" value="UniProtKB-ARBA"/>
</dbReference>
<dbReference type="InterPro" id="IPR008922">
    <property type="entry name" value="Di-copper_centre_dom_sf"/>
</dbReference>
<feature type="domain" description="Hemocyanin N-terminal" evidence="4">
    <location>
        <begin position="31"/>
        <end position="152"/>
    </location>
</feature>
<dbReference type="EMBL" id="BK009413">
    <property type="protein sequence ID" value="DAA79955.1"/>
    <property type="molecule type" value="mRNA"/>
</dbReference>
<reference evidence="6" key="1">
    <citation type="journal article" date="2016" name="Sci. Rep.">
        <title>Transcriptional Analysis of The Adaptive Digestive System of The Migratory Locust in Response to Plant Defensive Protease Inhibitors.</title>
        <authorList>
            <person name="Spit J."/>
            <person name="Holtof M."/>
            <person name="Badisco L."/>
            <person name="Vergauwen L."/>
            <person name="Vogel E."/>
            <person name="Knapen D."/>
            <person name="Vanden Broeck J."/>
        </authorList>
    </citation>
    <scope>NUCLEOTIDE SEQUENCE</scope>
</reference>
<dbReference type="GO" id="GO:0045735">
    <property type="term" value="F:nutrient reservoir activity"/>
    <property type="evidence" value="ECO:0007669"/>
    <property type="project" value="UniProtKB-KW"/>
</dbReference>
<feature type="domain" description="Hemocyanin C-terminal" evidence="5">
    <location>
        <begin position="431"/>
        <end position="663"/>
    </location>
</feature>
<dbReference type="InterPro" id="IPR005204">
    <property type="entry name" value="Hemocyanin_N"/>
</dbReference>
<gene>
    <name evidence="6" type="primary">Hex6</name>
</gene>
<dbReference type="Gene3D" id="1.20.1370.10">
    <property type="entry name" value="Hemocyanin, N-terminal domain"/>
    <property type="match status" value="1"/>
</dbReference>
<dbReference type="SUPFAM" id="SSF48050">
    <property type="entry name" value="Hemocyanin, N-terminal domain"/>
    <property type="match status" value="1"/>
</dbReference>
<dbReference type="Pfam" id="PF00372">
    <property type="entry name" value="Hemocyanin_M"/>
    <property type="match status" value="1"/>
</dbReference>
<dbReference type="InterPro" id="IPR013788">
    <property type="entry name" value="Hemocyanin/hexamerin"/>
</dbReference>
<proteinExistence type="evidence at transcript level"/>
<dbReference type="PRINTS" id="PR00187">
    <property type="entry name" value="HAEMOCYANIN"/>
</dbReference>
<dbReference type="Pfam" id="PF03722">
    <property type="entry name" value="Hemocyanin_N"/>
    <property type="match status" value="1"/>
</dbReference>
<feature type="signal peptide" evidence="2">
    <location>
        <begin position="1"/>
        <end position="20"/>
    </location>
</feature>
<dbReference type="SUPFAM" id="SSF48056">
    <property type="entry name" value="Di-copper centre-containing domain"/>
    <property type="match status" value="1"/>
</dbReference>
<dbReference type="PANTHER" id="PTHR11511:SF5">
    <property type="entry name" value="FAT-BODY PROTEIN 1-RELATED"/>
    <property type="match status" value="1"/>
</dbReference>
<feature type="domain" description="Hemocyanin middle" evidence="3">
    <location>
        <begin position="158"/>
        <end position="422"/>
    </location>
</feature>
<evidence type="ECO:0000259" key="4">
    <source>
        <dbReference type="Pfam" id="PF03722"/>
    </source>
</evidence>
<dbReference type="AlphaFoldDB" id="A0A1L7XZ70"/>
<feature type="chain" id="PRO_5012702046" evidence="2">
    <location>
        <begin position="21"/>
        <end position="673"/>
    </location>
</feature>
<organism evidence="6">
    <name type="scientific">Locusta migratoria</name>
    <name type="common">Migratory locust</name>
    <dbReference type="NCBI Taxonomy" id="7004"/>
    <lineage>
        <taxon>Eukaryota</taxon>
        <taxon>Metazoa</taxon>
        <taxon>Ecdysozoa</taxon>
        <taxon>Arthropoda</taxon>
        <taxon>Hexapoda</taxon>
        <taxon>Insecta</taxon>
        <taxon>Pterygota</taxon>
        <taxon>Neoptera</taxon>
        <taxon>Polyneoptera</taxon>
        <taxon>Orthoptera</taxon>
        <taxon>Caelifera</taxon>
        <taxon>Acrididea</taxon>
        <taxon>Acridomorpha</taxon>
        <taxon>Acridoidea</taxon>
        <taxon>Acrididae</taxon>
        <taxon>Oedipodinae</taxon>
        <taxon>Locusta</taxon>
    </lineage>
</organism>
<dbReference type="InterPro" id="IPR000896">
    <property type="entry name" value="Hemocyanin/hexamerin_mid_dom"/>
</dbReference>
<dbReference type="PROSITE" id="PS00210">
    <property type="entry name" value="HEMOCYANIN_2"/>
    <property type="match status" value="1"/>
</dbReference>
<dbReference type="InterPro" id="IPR014756">
    <property type="entry name" value="Ig_E-set"/>
</dbReference>